<accession>A0AAP7W5I9</accession>
<comment type="caution">
    <text evidence="3">The sequence shown here is derived from an EMBL/GenBank/DDBJ whole genome shotgun (WGS) entry which is preliminary data.</text>
</comment>
<dbReference type="InterPro" id="IPR010095">
    <property type="entry name" value="Cas12f1-like_TNB"/>
</dbReference>
<dbReference type="Pfam" id="PF07282">
    <property type="entry name" value="Cas12f1-like_TNB"/>
    <property type="match status" value="1"/>
</dbReference>
<proteinExistence type="predicted"/>
<name>A0AAP7W5I9_BACMY</name>
<reference evidence="3 4" key="1">
    <citation type="submission" date="2016-12" db="EMBL/GenBank/DDBJ databases">
        <title>Genome Sequences of Twelve Sporeforming Bacillus Species Isolated from Foods.</title>
        <authorList>
            <person name="De Jong A."/>
            <person name="Holsappel S."/>
            <person name="Kuipers O.P."/>
        </authorList>
    </citation>
    <scope>NUCLEOTIDE SEQUENCE [LARGE SCALE GENOMIC DNA]</scope>
    <source>
        <strain evidence="3 4">S3E15</strain>
    </source>
</reference>
<gene>
    <name evidence="3" type="ORF">S3E15_02714</name>
</gene>
<keyword evidence="1" id="KW-0238">DNA-binding</keyword>
<protein>
    <recommendedName>
        <fullName evidence="2">Cas12f1-like TNB domain-containing protein</fullName>
    </recommendedName>
</protein>
<evidence type="ECO:0000256" key="1">
    <source>
        <dbReference type="ARBA" id="ARBA00023125"/>
    </source>
</evidence>
<sequence length="102" mass="11786">MLKNGKLAKAISEVSWSQFRNKLEYKAKWYRKQVVVVSKTFASSQLCSNCGYQNKDVKNPNLREWDCPSCGTHHDRDIYAGLNLRNEAIRLLTVGTMEIAYR</sequence>
<evidence type="ECO:0000313" key="4">
    <source>
        <dbReference type="Proteomes" id="UP000194131"/>
    </source>
</evidence>
<feature type="domain" description="Cas12f1-like TNB" evidence="2">
    <location>
        <begin position="16"/>
        <end position="84"/>
    </location>
</feature>
<dbReference type="GO" id="GO:0003677">
    <property type="term" value="F:DNA binding"/>
    <property type="evidence" value="ECO:0007669"/>
    <property type="project" value="UniProtKB-KW"/>
</dbReference>
<evidence type="ECO:0000259" key="2">
    <source>
        <dbReference type="Pfam" id="PF07282"/>
    </source>
</evidence>
<organism evidence="3 4">
    <name type="scientific">Bacillus mycoides</name>
    <dbReference type="NCBI Taxonomy" id="1405"/>
    <lineage>
        <taxon>Bacteria</taxon>
        <taxon>Bacillati</taxon>
        <taxon>Bacillota</taxon>
        <taxon>Bacilli</taxon>
        <taxon>Bacillales</taxon>
        <taxon>Bacillaceae</taxon>
        <taxon>Bacillus</taxon>
        <taxon>Bacillus cereus group</taxon>
    </lineage>
</organism>
<evidence type="ECO:0000313" key="3">
    <source>
        <dbReference type="EMBL" id="OSX90078.1"/>
    </source>
</evidence>
<dbReference type="AlphaFoldDB" id="A0AAP7W5I9"/>
<dbReference type="EMBL" id="MRWU01000021">
    <property type="protein sequence ID" value="OSX90078.1"/>
    <property type="molecule type" value="Genomic_DNA"/>
</dbReference>
<dbReference type="Proteomes" id="UP000194131">
    <property type="component" value="Unassembled WGS sequence"/>
</dbReference>